<keyword evidence="4" id="KW-0328">Glycosyltransferase</keyword>
<dbReference type="SUPFAM" id="SSF53271">
    <property type="entry name" value="PRTase-like"/>
    <property type="match status" value="1"/>
</dbReference>
<dbReference type="InterPro" id="IPR029057">
    <property type="entry name" value="PRTase-like"/>
</dbReference>
<proteinExistence type="predicted"/>
<dbReference type="GO" id="GO:0004422">
    <property type="term" value="F:hypoxanthine phosphoribosyltransferase activity"/>
    <property type="evidence" value="ECO:0007669"/>
    <property type="project" value="TreeGrafter"/>
</dbReference>
<dbReference type="Gene3D" id="3.40.50.2020">
    <property type="match status" value="1"/>
</dbReference>
<protein>
    <submittedName>
        <fullName evidence="4">Hypoxanthine phosphoribosyltransferase</fullName>
    </submittedName>
</protein>
<dbReference type="CDD" id="cd06223">
    <property type="entry name" value="PRTases_typeI"/>
    <property type="match status" value="1"/>
</dbReference>
<dbReference type="GO" id="GO:0006178">
    <property type="term" value="P:guanine salvage"/>
    <property type="evidence" value="ECO:0007669"/>
    <property type="project" value="TreeGrafter"/>
</dbReference>
<dbReference type="InterPro" id="IPR050408">
    <property type="entry name" value="HGPRT"/>
</dbReference>
<keyword evidence="4" id="KW-0808">Transferase</keyword>
<dbReference type="Proteomes" id="UP000268908">
    <property type="component" value="Unassembled WGS sequence"/>
</dbReference>
<dbReference type="InterPro" id="IPR000836">
    <property type="entry name" value="PRTase_dom"/>
</dbReference>
<dbReference type="PANTHER" id="PTHR43340">
    <property type="entry name" value="HYPOXANTHINE-GUANINE PHOSPHORIBOSYLTRANSFERASE"/>
    <property type="match status" value="1"/>
</dbReference>
<dbReference type="GO" id="GO:0032264">
    <property type="term" value="P:IMP salvage"/>
    <property type="evidence" value="ECO:0007669"/>
    <property type="project" value="TreeGrafter"/>
</dbReference>
<organism evidence="4 5">
    <name type="scientific">Sulfurisoma sediminicola</name>
    <dbReference type="NCBI Taxonomy" id="1381557"/>
    <lineage>
        <taxon>Bacteria</taxon>
        <taxon>Pseudomonadati</taxon>
        <taxon>Pseudomonadota</taxon>
        <taxon>Betaproteobacteria</taxon>
        <taxon>Nitrosomonadales</taxon>
        <taxon>Sterolibacteriaceae</taxon>
        <taxon>Sulfurisoma</taxon>
    </lineage>
</organism>
<dbReference type="EMBL" id="RCCI01000005">
    <property type="protein sequence ID" value="RLJ64703.1"/>
    <property type="molecule type" value="Genomic_DNA"/>
</dbReference>
<dbReference type="AlphaFoldDB" id="A0A497XCP5"/>
<dbReference type="GO" id="GO:0032263">
    <property type="term" value="P:GMP salvage"/>
    <property type="evidence" value="ECO:0007669"/>
    <property type="project" value="TreeGrafter"/>
</dbReference>
<evidence type="ECO:0000259" key="3">
    <source>
        <dbReference type="Pfam" id="PF00156"/>
    </source>
</evidence>
<dbReference type="RefSeq" id="WP_121240946.1">
    <property type="nucleotide sequence ID" value="NZ_BHVV01000006.1"/>
</dbReference>
<keyword evidence="5" id="KW-1185">Reference proteome</keyword>
<evidence type="ECO:0000256" key="1">
    <source>
        <dbReference type="ARBA" id="ARBA00048811"/>
    </source>
</evidence>
<comment type="catalytic activity">
    <reaction evidence="1">
        <text>GMP + diphosphate = guanine + 5-phospho-alpha-D-ribose 1-diphosphate</text>
        <dbReference type="Rhea" id="RHEA:25424"/>
        <dbReference type="ChEBI" id="CHEBI:16235"/>
        <dbReference type="ChEBI" id="CHEBI:33019"/>
        <dbReference type="ChEBI" id="CHEBI:58017"/>
        <dbReference type="ChEBI" id="CHEBI:58115"/>
        <dbReference type="EC" id="2.4.2.8"/>
    </reaction>
    <physiologicalReaction direction="right-to-left" evidence="1">
        <dbReference type="Rhea" id="RHEA:25426"/>
    </physiologicalReaction>
</comment>
<evidence type="ECO:0000256" key="2">
    <source>
        <dbReference type="ARBA" id="ARBA00049402"/>
    </source>
</evidence>
<dbReference type="NCBIfam" id="NF006605">
    <property type="entry name" value="PRK09162.1"/>
    <property type="match status" value="1"/>
</dbReference>
<dbReference type="GO" id="GO:0046100">
    <property type="term" value="P:hypoxanthine metabolic process"/>
    <property type="evidence" value="ECO:0007669"/>
    <property type="project" value="TreeGrafter"/>
</dbReference>
<reference evidence="4 5" key="1">
    <citation type="submission" date="2018-10" db="EMBL/GenBank/DDBJ databases">
        <title>Genomic Encyclopedia of Type Strains, Phase IV (KMG-IV): sequencing the most valuable type-strain genomes for metagenomic binning, comparative biology and taxonomic classification.</title>
        <authorList>
            <person name="Goeker M."/>
        </authorList>
    </citation>
    <scope>NUCLEOTIDE SEQUENCE [LARGE SCALE GENOMIC DNA]</scope>
    <source>
        <strain evidence="4 5">DSM 26916</strain>
    </source>
</reference>
<accession>A0A497XCP5</accession>
<dbReference type="PANTHER" id="PTHR43340:SF1">
    <property type="entry name" value="HYPOXANTHINE PHOSPHORIBOSYLTRANSFERASE"/>
    <property type="match status" value="1"/>
</dbReference>
<dbReference type="GO" id="GO:0005829">
    <property type="term" value="C:cytosol"/>
    <property type="evidence" value="ECO:0007669"/>
    <property type="project" value="TreeGrafter"/>
</dbReference>
<dbReference type="GO" id="GO:0000287">
    <property type="term" value="F:magnesium ion binding"/>
    <property type="evidence" value="ECO:0007669"/>
    <property type="project" value="TreeGrafter"/>
</dbReference>
<evidence type="ECO:0000313" key="4">
    <source>
        <dbReference type="EMBL" id="RLJ64703.1"/>
    </source>
</evidence>
<dbReference type="OrthoDB" id="9802824at2"/>
<sequence>MAPEEARRLLAEAELICPAEEVARAIDRLAAEISARLGETNPLVLTVMSGGIYFAGQLLPRLAFPLECDYLHATRYRNTTQGHDIEWLAEPRTPVAGRTVLLLDDILDEGITLAAIKQRLLAQGARECLTAVLTEKDLAGRDKPACADFVGLTLPDRYVFGCGMDVRGAWRNLPAIYAVKGL</sequence>
<evidence type="ECO:0000313" key="5">
    <source>
        <dbReference type="Proteomes" id="UP000268908"/>
    </source>
</evidence>
<name>A0A497XCP5_9PROT</name>
<gene>
    <name evidence="4" type="ORF">DFR35_1347</name>
</gene>
<dbReference type="Pfam" id="PF00156">
    <property type="entry name" value="Pribosyltran"/>
    <property type="match status" value="1"/>
</dbReference>
<comment type="caution">
    <text evidence="4">The sequence shown here is derived from an EMBL/GenBank/DDBJ whole genome shotgun (WGS) entry which is preliminary data.</text>
</comment>
<comment type="catalytic activity">
    <reaction evidence="2">
        <text>IMP + diphosphate = hypoxanthine + 5-phospho-alpha-D-ribose 1-diphosphate</text>
        <dbReference type="Rhea" id="RHEA:17973"/>
        <dbReference type="ChEBI" id="CHEBI:17368"/>
        <dbReference type="ChEBI" id="CHEBI:33019"/>
        <dbReference type="ChEBI" id="CHEBI:58017"/>
        <dbReference type="ChEBI" id="CHEBI:58053"/>
        <dbReference type="EC" id="2.4.2.8"/>
    </reaction>
    <physiologicalReaction direction="right-to-left" evidence="2">
        <dbReference type="Rhea" id="RHEA:17975"/>
    </physiologicalReaction>
</comment>
<feature type="domain" description="Phosphoribosyltransferase" evidence="3">
    <location>
        <begin position="20"/>
        <end position="155"/>
    </location>
</feature>